<evidence type="ECO:0000256" key="4">
    <source>
        <dbReference type="ARBA" id="ARBA00022827"/>
    </source>
</evidence>
<gene>
    <name evidence="8" type="ORF">DFP72DRAFT_962389</name>
</gene>
<dbReference type="OrthoDB" id="432685at2759"/>
<dbReference type="EMBL" id="JACGCI010000020">
    <property type="protein sequence ID" value="KAF6758031.1"/>
    <property type="molecule type" value="Genomic_DNA"/>
</dbReference>
<comment type="caution">
    <text evidence="8">The sequence shown here is derived from an EMBL/GenBank/DDBJ whole genome shotgun (WGS) entry which is preliminary data.</text>
</comment>
<comment type="cofactor">
    <cofactor evidence="1 6">
        <name>FAD</name>
        <dbReference type="ChEBI" id="CHEBI:57692"/>
    </cofactor>
</comment>
<dbReference type="AlphaFoldDB" id="A0A8H6MAI1"/>
<feature type="binding site" evidence="6">
    <location>
        <position position="39"/>
    </location>
    <ligand>
        <name>FAD</name>
        <dbReference type="ChEBI" id="CHEBI:57692"/>
    </ligand>
</feature>
<evidence type="ECO:0000313" key="9">
    <source>
        <dbReference type="Proteomes" id="UP000521943"/>
    </source>
</evidence>
<evidence type="ECO:0000259" key="7">
    <source>
        <dbReference type="Pfam" id="PF00175"/>
    </source>
</evidence>
<dbReference type="InterPro" id="IPR039261">
    <property type="entry name" value="FNR_nucleotide-bd"/>
</dbReference>
<keyword evidence="9" id="KW-1185">Reference proteome</keyword>
<sequence>MTLGFSELQIGDEVELKGPIGHFTWLGEVGLVCAGSGITPILQVLRGVFEDEDDTSTKVWVIDVNRFAEDILCKDELDAWAKKHPSRLHLRYSLTWKPVPGGWSHSVGRMNDDMMKRYLPPPSDEGIV</sequence>
<dbReference type="PANTHER" id="PTHR19370">
    <property type="entry name" value="NADH-CYTOCHROME B5 REDUCTASE"/>
    <property type="match status" value="1"/>
</dbReference>
<evidence type="ECO:0000256" key="2">
    <source>
        <dbReference type="ARBA" id="ARBA00006105"/>
    </source>
</evidence>
<keyword evidence="3 6" id="KW-0285">Flavoprotein</keyword>
<feature type="binding site" evidence="6">
    <location>
        <position position="1"/>
    </location>
    <ligand>
        <name>FAD</name>
        <dbReference type="ChEBI" id="CHEBI:57692"/>
    </ligand>
</feature>
<dbReference type="SUPFAM" id="SSF52343">
    <property type="entry name" value="Ferredoxin reductase-like, C-terminal NADP-linked domain"/>
    <property type="match status" value="1"/>
</dbReference>
<dbReference type="InterPro" id="IPR001834">
    <property type="entry name" value="CBR-like"/>
</dbReference>
<evidence type="ECO:0000313" key="8">
    <source>
        <dbReference type="EMBL" id="KAF6758031.1"/>
    </source>
</evidence>
<dbReference type="Gene3D" id="3.40.50.80">
    <property type="entry name" value="Nucleotide-binding domain of ferredoxin-NADP reductase (FNR) module"/>
    <property type="match status" value="1"/>
</dbReference>
<evidence type="ECO:0000256" key="6">
    <source>
        <dbReference type="PIRSR" id="PIRSR601834-1"/>
    </source>
</evidence>
<dbReference type="PRINTS" id="PR00406">
    <property type="entry name" value="CYTB5RDTASE"/>
</dbReference>
<keyword evidence="5" id="KW-0560">Oxidoreductase</keyword>
<organism evidence="8 9">
    <name type="scientific">Ephemerocybe angulata</name>
    <dbReference type="NCBI Taxonomy" id="980116"/>
    <lineage>
        <taxon>Eukaryota</taxon>
        <taxon>Fungi</taxon>
        <taxon>Dikarya</taxon>
        <taxon>Basidiomycota</taxon>
        <taxon>Agaricomycotina</taxon>
        <taxon>Agaricomycetes</taxon>
        <taxon>Agaricomycetidae</taxon>
        <taxon>Agaricales</taxon>
        <taxon>Agaricineae</taxon>
        <taxon>Psathyrellaceae</taxon>
        <taxon>Ephemerocybe</taxon>
    </lineage>
</organism>
<feature type="domain" description="Oxidoreductase FAD/NAD(P)-binding" evidence="7">
    <location>
        <begin position="31"/>
        <end position="122"/>
    </location>
</feature>
<dbReference type="GO" id="GO:0016491">
    <property type="term" value="F:oxidoreductase activity"/>
    <property type="evidence" value="ECO:0007669"/>
    <property type="project" value="UniProtKB-KW"/>
</dbReference>
<accession>A0A8H6MAI1</accession>
<protein>
    <recommendedName>
        <fullName evidence="7">Oxidoreductase FAD/NAD(P)-binding domain-containing protein</fullName>
    </recommendedName>
</protein>
<dbReference type="Proteomes" id="UP000521943">
    <property type="component" value="Unassembled WGS sequence"/>
</dbReference>
<reference evidence="8 9" key="1">
    <citation type="submission" date="2020-07" db="EMBL/GenBank/DDBJ databases">
        <title>Comparative genomics of pyrophilous fungi reveals a link between fire events and developmental genes.</title>
        <authorList>
            <consortium name="DOE Joint Genome Institute"/>
            <person name="Steindorff A.S."/>
            <person name="Carver A."/>
            <person name="Calhoun S."/>
            <person name="Stillman K."/>
            <person name="Liu H."/>
            <person name="Lipzen A."/>
            <person name="Pangilinan J."/>
            <person name="Labutti K."/>
            <person name="Bruns T.D."/>
            <person name="Grigoriev I.V."/>
        </authorList>
    </citation>
    <scope>NUCLEOTIDE SEQUENCE [LARGE SCALE GENOMIC DNA]</scope>
    <source>
        <strain evidence="8 9">CBS 144469</strain>
    </source>
</reference>
<dbReference type="Pfam" id="PF00175">
    <property type="entry name" value="NAD_binding_1"/>
    <property type="match status" value="1"/>
</dbReference>
<evidence type="ECO:0000256" key="3">
    <source>
        <dbReference type="ARBA" id="ARBA00022630"/>
    </source>
</evidence>
<proteinExistence type="inferred from homology"/>
<name>A0A8H6MAI1_9AGAR</name>
<evidence type="ECO:0000256" key="5">
    <source>
        <dbReference type="ARBA" id="ARBA00023002"/>
    </source>
</evidence>
<keyword evidence="4 6" id="KW-0274">FAD</keyword>
<comment type="similarity">
    <text evidence="2">Belongs to the flavoprotein pyridine nucleotide cytochrome reductase family.</text>
</comment>
<evidence type="ECO:0000256" key="1">
    <source>
        <dbReference type="ARBA" id="ARBA00001974"/>
    </source>
</evidence>
<dbReference type="CDD" id="cd06183">
    <property type="entry name" value="cyt_b5_reduct_like"/>
    <property type="match status" value="1"/>
</dbReference>
<dbReference type="InterPro" id="IPR001433">
    <property type="entry name" value="OxRdtase_FAD/NAD-bd"/>
</dbReference>